<dbReference type="InterPro" id="IPR019171">
    <property type="entry name" value="MIX23"/>
</dbReference>
<organism evidence="2 3">
    <name type="scientific">Diversispora epigaea</name>
    <dbReference type="NCBI Taxonomy" id="1348612"/>
    <lineage>
        <taxon>Eukaryota</taxon>
        <taxon>Fungi</taxon>
        <taxon>Fungi incertae sedis</taxon>
        <taxon>Mucoromycota</taxon>
        <taxon>Glomeromycotina</taxon>
        <taxon>Glomeromycetes</taxon>
        <taxon>Diversisporales</taxon>
        <taxon>Diversisporaceae</taxon>
        <taxon>Diversispora</taxon>
    </lineage>
</organism>
<sequence>MSEEVDPDVCYNLTYFKDFMKGYRKIDDNIMLRMNTTNTHSVENCTQFFKELADAYSKREKIINHCLKILDQGLERKQKALDEDPYDSNLKNQMFVDESKRRMIYNEYTVEDIVRDRSLTVFKNKCRMFHLPQEFVDFINRKR</sequence>
<dbReference type="AlphaFoldDB" id="A0A397I142"/>
<evidence type="ECO:0000256" key="1">
    <source>
        <dbReference type="ARBA" id="ARBA00024204"/>
    </source>
</evidence>
<dbReference type="PANTHER" id="PTHR31905:SF2">
    <property type="entry name" value="PROTEIN MIX23"/>
    <property type="match status" value="1"/>
</dbReference>
<keyword evidence="3" id="KW-1185">Reference proteome</keyword>
<dbReference type="OrthoDB" id="5593818at2759"/>
<proteinExistence type="inferred from homology"/>
<evidence type="ECO:0000313" key="2">
    <source>
        <dbReference type="EMBL" id="RHZ69321.1"/>
    </source>
</evidence>
<comment type="caution">
    <text evidence="2">The sequence shown here is derived from an EMBL/GenBank/DDBJ whole genome shotgun (WGS) entry which is preliminary data.</text>
</comment>
<gene>
    <name evidence="2" type="ORF">Glove_284g85</name>
</gene>
<dbReference type="EMBL" id="PQFF01000260">
    <property type="protein sequence ID" value="RHZ69321.1"/>
    <property type="molecule type" value="Genomic_DNA"/>
</dbReference>
<protein>
    <recommendedName>
        <fullName evidence="4">Caffeine-induced death protein 2</fullName>
    </recommendedName>
</protein>
<reference evidence="2 3" key="1">
    <citation type="submission" date="2018-08" db="EMBL/GenBank/DDBJ databases">
        <title>Genome and evolution of the arbuscular mycorrhizal fungus Diversispora epigaea (formerly Glomus versiforme) and its bacterial endosymbionts.</title>
        <authorList>
            <person name="Sun X."/>
            <person name="Fei Z."/>
            <person name="Harrison M."/>
        </authorList>
    </citation>
    <scope>NUCLEOTIDE SEQUENCE [LARGE SCALE GENOMIC DNA]</scope>
    <source>
        <strain evidence="2 3">IT104</strain>
    </source>
</reference>
<accession>A0A397I142</accession>
<evidence type="ECO:0000313" key="3">
    <source>
        <dbReference type="Proteomes" id="UP000266861"/>
    </source>
</evidence>
<dbReference type="PANTHER" id="PTHR31905">
    <property type="entry name" value="COILED-COIL DOMAIN-CONTAINING PROTEIN 58"/>
    <property type="match status" value="1"/>
</dbReference>
<evidence type="ECO:0008006" key="4">
    <source>
        <dbReference type="Google" id="ProtNLM"/>
    </source>
</evidence>
<dbReference type="STRING" id="1348612.A0A397I142"/>
<comment type="similarity">
    <text evidence="1">Belongs to the MIX23 family.</text>
</comment>
<dbReference type="Proteomes" id="UP000266861">
    <property type="component" value="Unassembled WGS sequence"/>
</dbReference>
<dbReference type="GO" id="GO:0005758">
    <property type="term" value="C:mitochondrial intermembrane space"/>
    <property type="evidence" value="ECO:0007669"/>
    <property type="project" value="InterPro"/>
</dbReference>
<dbReference type="Pfam" id="PF09774">
    <property type="entry name" value="MIX23"/>
    <property type="match status" value="1"/>
</dbReference>
<name>A0A397I142_9GLOM</name>